<dbReference type="Proteomes" id="UP001458415">
    <property type="component" value="Unassembled WGS sequence"/>
</dbReference>
<evidence type="ECO:0000313" key="3">
    <source>
        <dbReference type="Proteomes" id="UP001458415"/>
    </source>
</evidence>
<comment type="caution">
    <text evidence="2">The sequence shown here is derived from an EMBL/GenBank/DDBJ whole genome shotgun (WGS) entry which is preliminary data.</text>
</comment>
<organism evidence="2 3">
    <name type="scientific">Streptomyces carpinensis</name>
    <dbReference type="NCBI Taxonomy" id="66369"/>
    <lineage>
        <taxon>Bacteria</taxon>
        <taxon>Bacillati</taxon>
        <taxon>Actinomycetota</taxon>
        <taxon>Actinomycetes</taxon>
        <taxon>Kitasatosporales</taxon>
        <taxon>Streptomycetaceae</taxon>
        <taxon>Streptomyces</taxon>
    </lineage>
</organism>
<dbReference type="InterPro" id="IPR056918">
    <property type="entry name" value="8xMP"/>
</dbReference>
<proteinExistence type="predicted"/>
<dbReference type="RefSeq" id="WP_086724732.1">
    <property type="nucleotide sequence ID" value="NZ_MUBM01000072.1"/>
</dbReference>
<sequence>MTDRQHLLWNPAVSPSDYATASEKYQGAILEQYRLCVEMADRVSSRRNLANTFFLSVNTAVVAAVAALAGHGLSAVSRWVLAAGLAILLSQCAAWWAMVRSYRQLNAAKWQVIGLLEERLPAFAYSRAEWVLLGEGRDWRRYLPLTHVEQWVPAIFAASYVLGSAALVWRR</sequence>
<feature type="transmembrane region" description="Helical" evidence="1">
    <location>
        <begin position="49"/>
        <end position="73"/>
    </location>
</feature>
<evidence type="ECO:0008006" key="4">
    <source>
        <dbReference type="Google" id="ProtNLM"/>
    </source>
</evidence>
<protein>
    <recommendedName>
        <fullName evidence="4">Small integral membrane protein</fullName>
    </recommendedName>
</protein>
<evidence type="ECO:0000256" key="1">
    <source>
        <dbReference type="SAM" id="Phobius"/>
    </source>
</evidence>
<dbReference type="EMBL" id="JBEPCU010000004">
    <property type="protein sequence ID" value="MER6975630.1"/>
    <property type="molecule type" value="Genomic_DNA"/>
</dbReference>
<keyword evidence="1" id="KW-1133">Transmembrane helix</keyword>
<evidence type="ECO:0000313" key="2">
    <source>
        <dbReference type="EMBL" id="MER6975630.1"/>
    </source>
</evidence>
<feature type="transmembrane region" description="Helical" evidence="1">
    <location>
        <begin position="79"/>
        <end position="99"/>
    </location>
</feature>
<keyword evidence="1" id="KW-0472">Membrane</keyword>
<gene>
    <name evidence="2" type="ORF">ABT317_00780</name>
</gene>
<dbReference type="Pfam" id="PF24838">
    <property type="entry name" value="8xMP"/>
    <property type="match status" value="1"/>
</dbReference>
<reference evidence="2 3" key="1">
    <citation type="submission" date="2024-06" db="EMBL/GenBank/DDBJ databases">
        <title>The Natural Products Discovery Center: Release of the First 8490 Sequenced Strains for Exploring Actinobacteria Biosynthetic Diversity.</title>
        <authorList>
            <person name="Kalkreuter E."/>
            <person name="Kautsar S.A."/>
            <person name="Yang D."/>
            <person name="Bader C.D."/>
            <person name="Teijaro C.N."/>
            <person name="Fluegel L."/>
            <person name="Davis C.M."/>
            <person name="Simpson J.R."/>
            <person name="Lauterbach L."/>
            <person name="Steele A.D."/>
            <person name="Gui C."/>
            <person name="Meng S."/>
            <person name="Li G."/>
            <person name="Viehrig K."/>
            <person name="Ye F."/>
            <person name="Su P."/>
            <person name="Kiefer A.F."/>
            <person name="Nichols A."/>
            <person name="Cepeda A.J."/>
            <person name="Yan W."/>
            <person name="Fan B."/>
            <person name="Jiang Y."/>
            <person name="Adhikari A."/>
            <person name="Zheng C.-J."/>
            <person name="Schuster L."/>
            <person name="Cowan T.M."/>
            <person name="Smanski M.J."/>
            <person name="Chevrette M.G."/>
            <person name="De Carvalho L.P.S."/>
            <person name="Shen B."/>
        </authorList>
    </citation>
    <scope>NUCLEOTIDE SEQUENCE [LARGE SCALE GENOMIC DNA]</scope>
    <source>
        <strain evidence="2 3">NPDC000634</strain>
    </source>
</reference>
<name>A0ABV1VUL9_9ACTN</name>
<keyword evidence="1" id="KW-0812">Transmembrane</keyword>
<accession>A0ABV1VUL9</accession>
<keyword evidence="3" id="KW-1185">Reference proteome</keyword>